<reference evidence="3" key="2">
    <citation type="submission" date="2021-04" db="EMBL/GenBank/DDBJ databases">
        <authorList>
            <person name="Gilroy R."/>
        </authorList>
    </citation>
    <scope>NUCLEOTIDE SEQUENCE</scope>
    <source>
        <strain evidence="3">CHK180-15479</strain>
    </source>
</reference>
<evidence type="ECO:0000256" key="2">
    <source>
        <dbReference type="SAM" id="Phobius"/>
    </source>
</evidence>
<dbReference type="AlphaFoldDB" id="A0A9D2MZ18"/>
<protein>
    <recommendedName>
        <fullName evidence="5">DUF4190 domain-containing protein</fullName>
    </recommendedName>
</protein>
<name>A0A9D2MZ18_9FIRM</name>
<reference evidence="3" key="1">
    <citation type="journal article" date="2021" name="PeerJ">
        <title>Extensive microbial diversity within the chicken gut microbiome revealed by metagenomics and culture.</title>
        <authorList>
            <person name="Gilroy R."/>
            <person name="Ravi A."/>
            <person name="Getino M."/>
            <person name="Pursley I."/>
            <person name="Horton D.L."/>
            <person name="Alikhan N.F."/>
            <person name="Baker D."/>
            <person name="Gharbi K."/>
            <person name="Hall N."/>
            <person name="Watson M."/>
            <person name="Adriaenssens E.M."/>
            <person name="Foster-Nyarko E."/>
            <person name="Jarju S."/>
            <person name="Secka A."/>
            <person name="Antonio M."/>
            <person name="Oren A."/>
            <person name="Chaudhuri R.R."/>
            <person name="La Ragione R."/>
            <person name="Hildebrand F."/>
            <person name="Pallen M.J."/>
        </authorList>
    </citation>
    <scope>NUCLEOTIDE SEQUENCE</scope>
    <source>
        <strain evidence="3">CHK180-15479</strain>
    </source>
</reference>
<keyword evidence="2" id="KW-1133">Transmembrane helix</keyword>
<keyword evidence="2" id="KW-0812">Transmembrane</keyword>
<feature type="transmembrane region" description="Helical" evidence="2">
    <location>
        <begin position="48"/>
        <end position="66"/>
    </location>
</feature>
<feature type="region of interest" description="Disordered" evidence="1">
    <location>
        <begin position="1"/>
        <end position="42"/>
    </location>
</feature>
<sequence length="353" mass="39042">MEDKRQNGRGESAKTQEKRREDKRCEEKRWEEKRREEEEQDSGAGKKGAVLAFISLLLAAAGLASPLLVTKASLGITGFMTGCISCMFRRKHRAFSYLAILLSLCAIGLSFFSPVLSFYGTSGGESFRGISAESPGSAENAADSLAKDAASPGMPEGQTQPETEAPDLKASVSYAAYTLPKELLFLFVNDSPDAIDIDGSIVFFDESGEMLSIERCYIQSLEPGERSIGTVLLPHDQEYNTVPYDRYEFEFNVNETSESVFRKNYGKEFSVTSNVGVEGTVLVMAENPTGRTFSRVSLACLYYRNGEVVGYSTNTLFDFENTAAFEFYLIRDENGEPLAFDNYEILVLETDEA</sequence>
<evidence type="ECO:0008006" key="5">
    <source>
        <dbReference type="Google" id="ProtNLM"/>
    </source>
</evidence>
<keyword evidence="2" id="KW-0472">Membrane</keyword>
<organism evidence="3 4">
    <name type="scientific">Candidatus Enterocloster excrementipullorum</name>
    <dbReference type="NCBI Taxonomy" id="2838559"/>
    <lineage>
        <taxon>Bacteria</taxon>
        <taxon>Bacillati</taxon>
        <taxon>Bacillota</taxon>
        <taxon>Clostridia</taxon>
        <taxon>Lachnospirales</taxon>
        <taxon>Lachnospiraceae</taxon>
        <taxon>Enterocloster</taxon>
    </lineage>
</organism>
<dbReference type="Proteomes" id="UP000823910">
    <property type="component" value="Unassembled WGS sequence"/>
</dbReference>
<proteinExistence type="predicted"/>
<gene>
    <name evidence="3" type="ORF">H9704_07300</name>
</gene>
<accession>A0A9D2MZ18</accession>
<feature type="transmembrane region" description="Helical" evidence="2">
    <location>
        <begin position="95"/>
        <end position="119"/>
    </location>
</feature>
<evidence type="ECO:0000256" key="1">
    <source>
        <dbReference type="SAM" id="MobiDB-lite"/>
    </source>
</evidence>
<comment type="caution">
    <text evidence="3">The sequence shown here is derived from an EMBL/GenBank/DDBJ whole genome shotgun (WGS) entry which is preliminary data.</text>
</comment>
<feature type="compositionally biased region" description="Basic and acidic residues" evidence="1">
    <location>
        <begin position="1"/>
        <end position="37"/>
    </location>
</feature>
<feature type="region of interest" description="Disordered" evidence="1">
    <location>
        <begin position="130"/>
        <end position="165"/>
    </location>
</feature>
<evidence type="ECO:0000313" key="3">
    <source>
        <dbReference type="EMBL" id="HJC05943.1"/>
    </source>
</evidence>
<evidence type="ECO:0000313" key="4">
    <source>
        <dbReference type="Proteomes" id="UP000823910"/>
    </source>
</evidence>
<dbReference type="EMBL" id="DWWT01000029">
    <property type="protein sequence ID" value="HJC05943.1"/>
    <property type="molecule type" value="Genomic_DNA"/>
</dbReference>